<sequence>MELVEAERQGVQGLYLKDLSRRLAVPTSRLYAILGVPKATAEKKATTGEAITGAPGHAAIGLTRLLGMAQAIVAESTAAEAEGFDTAHWLGQWIERPQPALGGRRPADLIGTPTGVDIVARLLGGLHSDAYQ</sequence>
<evidence type="ECO:0000313" key="2">
    <source>
        <dbReference type="EMBL" id="BDI03942.1"/>
    </source>
</evidence>
<proteinExistence type="predicted"/>
<evidence type="ECO:0000259" key="1">
    <source>
        <dbReference type="Pfam" id="PF09722"/>
    </source>
</evidence>
<dbReference type="Pfam" id="PF09722">
    <property type="entry name" value="Xre_MbcA_ParS_C"/>
    <property type="match status" value="1"/>
</dbReference>
<reference evidence="2" key="1">
    <citation type="submission" date="2022-04" db="EMBL/GenBank/DDBJ databases">
        <title>Whole genome sequence of Sphaerotilus sp. FB-5.</title>
        <authorList>
            <person name="Takeda M."/>
            <person name="Narihara S."/>
            <person name="Akimoto M."/>
            <person name="Akimoto R."/>
            <person name="Nishiyashiki S."/>
            <person name="Murakami T."/>
        </authorList>
    </citation>
    <scope>NUCLEOTIDE SEQUENCE</scope>
    <source>
        <strain evidence="2">FB-5</strain>
    </source>
</reference>
<dbReference type="EMBL" id="AP025730">
    <property type="protein sequence ID" value="BDI03942.1"/>
    <property type="molecule type" value="Genomic_DNA"/>
</dbReference>
<dbReference type="Proteomes" id="UP001057498">
    <property type="component" value="Chromosome"/>
</dbReference>
<protein>
    <recommendedName>
        <fullName evidence="1">Antitoxin Xre/MbcA/ParS-like toxin-binding domain-containing protein</fullName>
    </recommendedName>
</protein>
<name>A0ABM7YHX7_9BURK</name>
<organism evidence="2 3">
    <name type="scientific">Sphaerotilus microaerophilus</name>
    <dbReference type="NCBI Taxonomy" id="2914710"/>
    <lineage>
        <taxon>Bacteria</taxon>
        <taxon>Pseudomonadati</taxon>
        <taxon>Pseudomonadota</taxon>
        <taxon>Betaproteobacteria</taxon>
        <taxon>Burkholderiales</taxon>
        <taxon>Sphaerotilaceae</taxon>
        <taxon>Sphaerotilus</taxon>
    </lineage>
</organism>
<gene>
    <name evidence="2" type="ORF">CATMQ487_09120</name>
</gene>
<accession>A0ABM7YHX7</accession>
<keyword evidence="3" id="KW-1185">Reference proteome</keyword>
<evidence type="ECO:0000313" key="3">
    <source>
        <dbReference type="Proteomes" id="UP001057498"/>
    </source>
</evidence>
<feature type="domain" description="Antitoxin Xre/MbcA/ParS-like toxin-binding" evidence="1">
    <location>
        <begin position="84"/>
        <end position="126"/>
    </location>
</feature>
<dbReference type="InterPro" id="IPR024467">
    <property type="entry name" value="Xre/MbcA/ParS-like_toxin-bd"/>
</dbReference>